<comment type="subcellular location">
    <subcellularLocation>
        <location evidence="5">Cell membrane</location>
        <topology evidence="5">Multi-pass membrane protein</topology>
    </subcellularLocation>
    <subcellularLocation>
        <location evidence="1">Membrane</location>
        <topology evidence="1">Multi-pass membrane protein</topology>
    </subcellularLocation>
</comment>
<reference evidence="6 8" key="1">
    <citation type="submission" date="2015-11" db="EMBL/GenBank/DDBJ databases">
        <title>The limits of bacterial species coexistence and the symbiotic plasmid transference in sympatric Rhizobium populations.</title>
        <authorList>
            <person name="Perez-Carrascal O.M."/>
            <person name="VanInsberghe D."/>
            <person name="Juarez S."/>
            <person name="Polz M.F."/>
            <person name="Vinuesa P."/>
            <person name="Gonzalez V."/>
        </authorList>
    </citation>
    <scope>NUCLEOTIDE SEQUENCE [LARGE SCALE GENOMIC DNA]</scope>
    <source>
        <strain evidence="6 8">N771</strain>
    </source>
</reference>
<evidence type="ECO:0000256" key="5">
    <source>
        <dbReference type="RuleBase" id="RU363041"/>
    </source>
</evidence>
<evidence type="ECO:0000313" key="7">
    <source>
        <dbReference type="EMBL" id="QPK07500.1"/>
    </source>
</evidence>
<feature type="transmembrane region" description="Helical" evidence="5">
    <location>
        <begin position="225"/>
        <end position="242"/>
    </location>
</feature>
<organism evidence="7 9">
    <name type="scientific">Rhizobium phaseoli</name>
    <dbReference type="NCBI Taxonomy" id="396"/>
    <lineage>
        <taxon>Bacteria</taxon>
        <taxon>Pseudomonadati</taxon>
        <taxon>Pseudomonadota</taxon>
        <taxon>Alphaproteobacteria</taxon>
        <taxon>Hyphomicrobiales</taxon>
        <taxon>Rhizobiaceae</taxon>
        <taxon>Rhizobium/Agrobacterium group</taxon>
        <taxon>Rhizobium</taxon>
    </lineage>
</organism>
<dbReference type="AlphaFoldDB" id="A0A192T6Z4"/>
<dbReference type="PANTHER" id="PTHR43701:SF12">
    <property type="entry name" value="MEMBRANE TRANSPORTER PROTEIN YTNM-RELATED"/>
    <property type="match status" value="1"/>
</dbReference>
<dbReference type="STRING" id="396.AMC85_CH01284"/>
<dbReference type="GO" id="GO:0005886">
    <property type="term" value="C:plasma membrane"/>
    <property type="evidence" value="ECO:0007669"/>
    <property type="project" value="UniProtKB-SubCell"/>
</dbReference>
<keyword evidence="2 5" id="KW-0812">Transmembrane</keyword>
<proteinExistence type="inferred from homology"/>
<keyword evidence="8" id="KW-1185">Reference proteome</keyword>
<keyword evidence="5" id="KW-1003">Cell membrane</keyword>
<dbReference type="RefSeq" id="WP_012483133.1">
    <property type="nucleotide sequence ID" value="NZ_CP013522.1"/>
</dbReference>
<dbReference type="Pfam" id="PF01925">
    <property type="entry name" value="TauE"/>
    <property type="match status" value="1"/>
</dbReference>
<keyword evidence="4 5" id="KW-0472">Membrane</keyword>
<accession>A0A192T6Z4</accession>
<dbReference type="GeneID" id="45956632"/>
<name>A0A192T6Z4_9HYPH</name>
<evidence type="ECO:0000313" key="9">
    <source>
        <dbReference type="Proteomes" id="UP000540266"/>
    </source>
</evidence>
<dbReference type="InterPro" id="IPR002781">
    <property type="entry name" value="TM_pro_TauE-like"/>
</dbReference>
<feature type="transmembrane region" description="Helical" evidence="5">
    <location>
        <begin position="73"/>
        <end position="93"/>
    </location>
</feature>
<evidence type="ECO:0000256" key="3">
    <source>
        <dbReference type="ARBA" id="ARBA00022989"/>
    </source>
</evidence>
<dbReference type="Proteomes" id="UP000078551">
    <property type="component" value="Chromosome"/>
</dbReference>
<dbReference type="EMBL" id="CP013568">
    <property type="protein sequence ID" value="ANL84027.1"/>
    <property type="molecule type" value="Genomic_DNA"/>
</dbReference>
<evidence type="ECO:0000256" key="2">
    <source>
        <dbReference type="ARBA" id="ARBA00022692"/>
    </source>
</evidence>
<reference evidence="7 9" key="2">
    <citation type="submission" date="2020-11" db="EMBL/GenBank/DDBJ databases">
        <title>Indigenous Rhizobia Nodulating Common beans in Western Kenya.</title>
        <authorList>
            <person name="Wekesa C.S."/>
            <person name="Oelmueller R."/>
            <person name="Furch A.C."/>
        </authorList>
    </citation>
    <scope>NUCLEOTIDE SEQUENCE [LARGE SCALE GENOMIC DNA]</scope>
    <source>
        <strain evidence="9">BS3</strain>
        <strain evidence="7">S3</strain>
    </source>
</reference>
<gene>
    <name evidence="6" type="ORF">AMC81_CH01217</name>
    <name evidence="7" type="ORF">HER27_013485</name>
</gene>
<dbReference type="InterPro" id="IPR051598">
    <property type="entry name" value="TSUP/Inactive_protease-like"/>
</dbReference>
<evidence type="ECO:0000256" key="1">
    <source>
        <dbReference type="ARBA" id="ARBA00004141"/>
    </source>
</evidence>
<feature type="transmembrane region" description="Helical" evidence="5">
    <location>
        <begin position="6"/>
        <end position="29"/>
    </location>
</feature>
<protein>
    <recommendedName>
        <fullName evidence="5">Probable membrane transporter protein</fullName>
    </recommendedName>
</protein>
<dbReference type="EMBL" id="CP064931">
    <property type="protein sequence ID" value="QPK07500.1"/>
    <property type="molecule type" value="Genomic_DNA"/>
</dbReference>
<feature type="transmembrane region" description="Helical" evidence="5">
    <location>
        <begin position="200"/>
        <end position="218"/>
    </location>
</feature>
<evidence type="ECO:0000313" key="8">
    <source>
        <dbReference type="Proteomes" id="UP000078551"/>
    </source>
</evidence>
<comment type="similarity">
    <text evidence="5">Belongs to the 4-toluene sulfonate uptake permease (TSUP) (TC 2.A.102) family.</text>
</comment>
<keyword evidence="3 5" id="KW-1133">Transmembrane helix</keyword>
<sequence>MTSDIFFFIAVGFCAQIVDGALGMAFGVLSTTSLLAFGVPAANASAMTHVTEMFTTAASGISHAYHRNVDWRLVARLAPAGMIGGAIGAYLLANIDGKVIAPFVSAYLLAIGLLIFYKAFRPPSRREVRDWAVPPVGFCGGMLDAIGGGGWGPVVTSTLIGRGHDLKRVIGSTNFTEFAVTLTISLTFILTLGWSELNSAIGLIIGGVIAAPFGAILVKRLPVRPLMVAVSMVIITTSALRIF</sequence>
<dbReference type="PANTHER" id="PTHR43701">
    <property type="entry name" value="MEMBRANE TRANSPORTER PROTEIN MJ0441-RELATED"/>
    <property type="match status" value="1"/>
</dbReference>
<dbReference type="Proteomes" id="UP000540266">
    <property type="component" value="Chromosome"/>
</dbReference>
<evidence type="ECO:0000313" key="6">
    <source>
        <dbReference type="EMBL" id="ANL84027.1"/>
    </source>
</evidence>
<feature type="transmembrane region" description="Helical" evidence="5">
    <location>
        <begin position="175"/>
        <end position="194"/>
    </location>
</feature>
<evidence type="ECO:0000256" key="4">
    <source>
        <dbReference type="ARBA" id="ARBA00023136"/>
    </source>
</evidence>
<feature type="transmembrane region" description="Helical" evidence="5">
    <location>
        <begin position="99"/>
        <end position="120"/>
    </location>
</feature>